<evidence type="ECO:0000256" key="1">
    <source>
        <dbReference type="SAM" id="MobiDB-lite"/>
    </source>
</evidence>
<proteinExistence type="predicted"/>
<sequence>MKKQFAIALALSLALTGIIPAHAMSPDKAAPDVVKTANASSNPSKADSLPISPATPARGSVTYYRYDVIDLKKTKNWTNTKKQLGICKVSKGVGGSCSINAGYSIGTDVSVSLGATINDISGSVGFNRHYSANGSVSWTSPSISKKSAATYRAYAVGTKATYKIRKMKGVKALGQKKTRWTTVSTSGTLTAFSPNIGFDIKK</sequence>
<evidence type="ECO:0000256" key="2">
    <source>
        <dbReference type="SAM" id="SignalP"/>
    </source>
</evidence>
<protein>
    <submittedName>
        <fullName evidence="3">Uncharacterized protein</fullName>
    </submittedName>
</protein>
<organism evidence="3 4">
    <name type="scientific">Glutamicibacter ectropisis</name>
    <dbReference type="NCBI Taxonomy" id="3046593"/>
    <lineage>
        <taxon>Bacteria</taxon>
        <taxon>Bacillati</taxon>
        <taxon>Actinomycetota</taxon>
        <taxon>Actinomycetes</taxon>
        <taxon>Micrococcales</taxon>
        <taxon>Micrococcaceae</taxon>
        <taxon>Glutamicibacter</taxon>
    </lineage>
</organism>
<dbReference type="Proteomes" id="UP001486888">
    <property type="component" value="Chromosome"/>
</dbReference>
<dbReference type="KEGG" id="gey:QMQ05_01395"/>
<feature type="region of interest" description="Disordered" evidence="1">
    <location>
        <begin position="34"/>
        <end position="53"/>
    </location>
</feature>
<name>A0AAU6WE31_9MICC</name>
<evidence type="ECO:0000313" key="4">
    <source>
        <dbReference type="Proteomes" id="UP001486888"/>
    </source>
</evidence>
<dbReference type="AlphaFoldDB" id="A0AAU6WE31"/>
<dbReference type="EMBL" id="CP125942">
    <property type="protein sequence ID" value="XAO46230.1"/>
    <property type="molecule type" value="Genomic_DNA"/>
</dbReference>
<dbReference type="RefSeq" id="WP_334121054.1">
    <property type="nucleotide sequence ID" value="NZ_CP125942.1"/>
</dbReference>
<evidence type="ECO:0000313" key="3">
    <source>
        <dbReference type="EMBL" id="XAO46230.1"/>
    </source>
</evidence>
<accession>A0AAU6WE31</accession>
<gene>
    <name evidence="3" type="ORF">QMQ05_01395</name>
</gene>
<reference evidence="3 4" key="1">
    <citation type="submission" date="2023-05" db="EMBL/GenBank/DDBJ databases">
        <title>Glutamicibacter sp. B1, complete genome.</title>
        <authorList>
            <person name="Long Y.H."/>
            <person name="Fang T."/>
            <person name="Li X.Y."/>
        </authorList>
    </citation>
    <scope>NUCLEOTIDE SEQUENCE [LARGE SCALE GENOMIC DNA]</scope>
    <source>
        <strain evidence="3 4">B1</strain>
    </source>
</reference>
<feature type="signal peptide" evidence="2">
    <location>
        <begin position="1"/>
        <end position="23"/>
    </location>
</feature>
<feature type="chain" id="PRO_5043369198" evidence="2">
    <location>
        <begin position="24"/>
        <end position="202"/>
    </location>
</feature>
<keyword evidence="2" id="KW-0732">Signal</keyword>
<keyword evidence="4" id="KW-1185">Reference proteome</keyword>